<dbReference type="GO" id="GO:0030632">
    <property type="term" value="P:D-alanine biosynthetic process"/>
    <property type="evidence" value="ECO:0007669"/>
    <property type="project" value="UniProtKB-UniRule"/>
</dbReference>
<dbReference type="RefSeq" id="WP_103920864.1">
    <property type="nucleotide sequence ID" value="NZ_FMSV02000518.1"/>
</dbReference>
<comment type="similarity">
    <text evidence="5">Belongs to the alanine racemase family.</text>
</comment>
<dbReference type="EC" id="5.1.1.1" evidence="5"/>
<dbReference type="GO" id="GO:0005829">
    <property type="term" value="C:cytosol"/>
    <property type="evidence" value="ECO:0007669"/>
    <property type="project" value="TreeGrafter"/>
</dbReference>
<keyword evidence="4 5" id="KW-0413">Isomerase</keyword>
<dbReference type="PROSITE" id="PS00395">
    <property type="entry name" value="ALANINE_RACEMASE"/>
    <property type="match status" value="1"/>
</dbReference>
<dbReference type="InterPro" id="IPR000821">
    <property type="entry name" value="Ala_racemase"/>
</dbReference>
<comment type="function">
    <text evidence="5">Catalyzes the interconversion of L-alanine and D-alanine. May also act on other amino acids.</text>
</comment>
<dbReference type="AlphaFoldDB" id="A0A1H6FBY8"/>
<dbReference type="Pfam" id="PF01168">
    <property type="entry name" value="Ala_racemase_N"/>
    <property type="match status" value="1"/>
</dbReference>
<keyword evidence="10" id="KW-1185">Reference proteome</keyword>
<evidence type="ECO:0000313" key="10">
    <source>
        <dbReference type="Proteomes" id="UP000236724"/>
    </source>
</evidence>
<evidence type="ECO:0000256" key="7">
    <source>
        <dbReference type="PIRSR" id="PIRSR600821-52"/>
    </source>
</evidence>
<evidence type="ECO:0000256" key="4">
    <source>
        <dbReference type="ARBA" id="ARBA00023235"/>
    </source>
</evidence>
<proteinExistence type="inferred from homology"/>
<feature type="modified residue" description="N6-(pyridoxal phosphate)lysine" evidence="5 6">
    <location>
        <position position="34"/>
    </location>
</feature>
<gene>
    <name evidence="9" type="primary">alr</name>
    <name evidence="9" type="ORF">MBHS_03037</name>
</gene>
<dbReference type="GO" id="GO:0008784">
    <property type="term" value="F:alanine racemase activity"/>
    <property type="evidence" value="ECO:0007669"/>
    <property type="project" value="UniProtKB-UniRule"/>
</dbReference>
<comment type="cofactor">
    <cofactor evidence="2 5 6">
        <name>pyridoxal 5'-phosphate</name>
        <dbReference type="ChEBI" id="CHEBI:597326"/>
    </cofactor>
</comment>
<dbReference type="NCBIfam" id="TIGR00492">
    <property type="entry name" value="alr"/>
    <property type="match status" value="1"/>
</dbReference>
<dbReference type="InterPro" id="IPR001608">
    <property type="entry name" value="Ala_racemase_N"/>
</dbReference>
<evidence type="ECO:0000256" key="6">
    <source>
        <dbReference type="PIRSR" id="PIRSR600821-50"/>
    </source>
</evidence>
<evidence type="ECO:0000313" key="9">
    <source>
        <dbReference type="EMBL" id="SEH07163.1"/>
    </source>
</evidence>
<evidence type="ECO:0000259" key="8">
    <source>
        <dbReference type="SMART" id="SM01005"/>
    </source>
</evidence>
<evidence type="ECO:0000256" key="2">
    <source>
        <dbReference type="ARBA" id="ARBA00001933"/>
    </source>
</evidence>
<dbReference type="FunFam" id="3.20.20.10:FF:000002">
    <property type="entry name" value="Alanine racemase"/>
    <property type="match status" value="1"/>
</dbReference>
<reference evidence="9 10" key="1">
    <citation type="submission" date="2016-10" db="EMBL/GenBank/DDBJ databases">
        <authorList>
            <person name="de Groot N.N."/>
        </authorList>
    </citation>
    <scope>NUCLEOTIDE SEQUENCE [LARGE SCALE GENOMIC DNA]</scope>
    <source>
        <strain evidence="9">MBHS1</strain>
    </source>
</reference>
<evidence type="ECO:0000256" key="3">
    <source>
        <dbReference type="ARBA" id="ARBA00022898"/>
    </source>
</evidence>
<comment type="catalytic activity">
    <reaction evidence="1 5">
        <text>L-alanine = D-alanine</text>
        <dbReference type="Rhea" id="RHEA:20249"/>
        <dbReference type="ChEBI" id="CHEBI:57416"/>
        <dbReference type="ChEBI" id="CHEBI:57972"/>
        <dbReference type="EC" id="5.1.1.1"/>
    </reaction>
</comment>
<dbReference type="PANTHER" id="PTHR30511:SF0">
    <property type="entry name" value="ALANINE RACEMASE, CATABOLIC-RELATED"/>
    <property type="match status" value="1"/>
</dbReference>
<dbReference type="SMART" id="SM01005">
    <property type="entry name" value="Ala_racemase_C"/>
    <property type="match status" value="1"/>
</dbReference>
<protein>
    <recommendedName>
        <fullName evidence="5">Alanine racemase</fullName>
        <ecNumber evidence="5">5.1.1.1</ecNumber>
    </recommendedName>
</protein>
<dbReference type="InterPro" id="IPR020622">
    <property type="entry name" value="Ala_racemase_pyridoxalP-BS"/>
</dbReference>
<feature type="domain" description="Alanine racemase C-terminal" evidence="8">
    <location>
        <begin position="235"/>
        <end position="359"/>
    </location>
</feature>
<accession>A0A1H6FBY8</accession>
<dbReference type="HAMAP" id="MF_01201">
    <property type="entry name" value="Ala_racemase"/>
    <property type="match status" value="1"/>
</dbReference>
<feature type="binding site" evidence="5 7">
    <location>
        <position position="304"/>
    </location>
    <ligand>
        <name>substrate</name>
    </ligand>
</feature>
<dbReference type="Pfam" id="PF00842">
    <property type="entry name" value="Ala_racemase_C"/>
    <property type="match status" value="1"/>
</dbReference>
<sequence>MRPTHALIDLQAISDNFRCAQAAAPLSKNFAVIKADAYGHGLLPVAQTLASAGANGFAVACLEEALVLREAGIQLPILLLEGFFEAAELPIIAQQQLQIVLHSPWQVAQLLDSQLPTPIAVWLKLDTGMGRLGFRPEQFKQAWQQLQTAPTRARPIRLMTHLACADERNNPMTQRQVTTFQQQIQHISCETSIANSAGILGWPESHAHWNRPGIMLYGAAPFNDDLPAVQGLTAAMSLSSRIISIKQCQAGDTLGYGATWACPQTMPVAAVSIGYGDGYPRHAPPATPVWLNKQRVKLVGRVSMDMITLDLRECPDAQVGDKVELWGQHIPVDEIARLSGTIGYELLTGVTKRVPRYYQ</sequence>
<comment type="pathway">
    <text evidence="5">Amino-acid biosynthesis; D-alanine biosynthesis; D-alanine from L-alanine: step 1/1.</text>
</comment>
<dbReference type="CDD" id="cd06827">
    <property type="entry name" value="PLPDE_III_AR_proteobact"/>
    <property type="match status" value="1"/>
</dbReference>
<dbReference type="InterPro" id="IPR011079">
    <property type="entry name" value="Ala_racemase_C"/>
</dbReference>
<feature type="active site" description="Proton acceptor; specific for D-alanine" evidence="5">
    <location>
        <position position="34"/>
    </location>
</feature>
<dbReference type="GO" id="GO:0030170">
    <property type="term" value="F:pyridoxal phosphate binding"/>
    <property type="evidence" value="ECO:0007669"/>
    <property type="project" value="UniProtKB-UniRule"/>
</dbReference>
<dbReference type="PANTHER" id="PTHR30511">
    <property type="entry name" value="ALANINE RACEMASE"/>
    <property type="match status" value="1"/>
</dbReference>
<feature type="active site" description="Proton acceptor; specific for L-alanine" evidence="5">
    <location>
        <position position="256"/>
    </location>
</feature>
<dbReference type="EMBL" id="FMSV02000518">
    <property type="protein sequence ID" value="SEH07163.1"/>
    <property type="molecule type" value="Genomic_DNA"/>
</dbReference>
<keyword evidence="3 5" id="KW-0663">Pyridoxal phosphate</keyword>
<organism evidence="9 10">
    <name type="scientific">Candidatus Venteria ishoeyi</name>
    <dbReference type="NCBI Taxonomy" id="1899563"/>
    <lineage>
        <taxon>Bacteria</taxon>
        <taxon>Pseudomonadati</taxon>
        <taxon>Pseudomonadota</taxon>
        <taxon>Gammaproteobacteria</taxon>
        <taxon>Thiotrichales</taxon>
        <taxon>Thiotrichaceae</taxon>
        <taxon>Venteria</taxon>
    </lineage>
</organism>
<dbReference type="Proteomes" id="UP000236724">
    <property type="component" value="Unassembled WGS sequence"/>
</dbReference>
<dbReference type="SUPFAM" id="SSF50621">
    <property type="entry name" value="Alanine racemase C-terminal domain-like"/>
    <property type="match status" value="1"/>
</dbReference>
<dbReference type="PRINTS" id="PR00992">
    <property type="entry name" value="ALARACEMASE"/>
</dbReference>
<dbReference type="UniPathway" id="UPA00042">
    <property type="reaction ID" value="UER00497"/>
</dbReference>
<dbReference type="InterPro" id="IPR009006">
    <property type="entry name" value="Ala_racemase/Decarboxylase_C"/>
</dbReference>
<dbReference type="InterPro" id="IPR029066">
    <property type="entry name" value="PLP-binding_barrel"/>
</dbReference>
<name>A0A1H6FBY8_9GAMM</name>
<dbReference type="Gene3D" id="2.40.37.10">
    <property type="entry name" value="Lyase, Ornithine Decarboxylase, Chain A, domain 1"/>
    <property type="match status" value="1"/>
</dbReference>
<dbReference type="OrthoDB" id="9813814at2"/>
<evidence type="ECO:0000256" key="5">
    <source>
        <dbReference type="HAMAP-Rule" id="MF_01201"/>
    </source>
</evidence>
<evidence type="ECO:0000256" key="1">
    <source>
        <dbReference type="ARBA" id="ARBA00000316"/>
    </source>
</evidence>
<dbReference type="Gene3D" id="3.20.20.10">
    <property type="entry name" value="Alanine racemase"/>
    <property type="match status" value="1"/>
</dbReference>
<feature type="binding site" evidence="5 7">
    <location>
        <position position="131"/>
    </location>
    <ligand>
        <name>substrate</name>
    </ligand>
</feature>
<dbReference type="SUPFAM" id="SSF51419">
    <property type="entry name" value="PLP-binding barrel"/>
    <property type="match status" value="1"/>
</dbReference>